<accession>A0A2U1UUT9</accession>
<keyword evidence="4" id="KW-1185">Reference proteome</keyword>
<reference evidence="1 3" key="1">
    <citation type="submission" date="2018-04" db="EMBL/GenBank/DDBJ databases">
        <title>Brenneria corticis sp.nov.</title>
        <authorList>
            <person name="Li Y."/>
        </authorList>
    </citation>
    <scope>NUCLEOTIDE SEQUENCE [LARGE SCALE GENOMIC DNA]</scope>
    <source>
        <strain evidence="1 3">LMG 2694</strain>
    </source>
</reference>
<gene>
    <name evidence="1" type="ORF">DDT54_05875</name>
    <name evidence="2" type="ORF">EH206_13830</name>
</gene>
<evidence type="ECO:0000313" key="4">
    <source>
        <dbReference type="Proteomes" id="UP000303847"/>
    </source>
</evidence>
<evidence type="ECO:0000313" key="3">
    <source>
        <dbReference type="Proteomes" id="UP000295985"/>
    </source>
</evidence>
<proteinExistence type="predicted"/>
<dbReference type="RefSeq" id="WP_009113392.1">
    <property type="nucleotide sequence ID" value="NZ_CP034036.1"/>
</dbReference>
<organism evidence="1 3">
    <name type="scientific">Brenneria nigrifluens DSM 30175 = ATCC 13028</name>
    <dbReference type="NCBI Taxonomy" id="1121120"/>
    <lineage>
        <taxon>Bacteria</taxon>
        <taxon>Pseudomonadati</taxon>
        <taxon>Pseudomonadota</taxon>
        <taxon>Gammaproteobacteria</taxon>
        <taxon>Enterobacterales</taxon>
        <taxon>Pectobacteriaceae</taxon>
        <taxon>Brenneria</taxon>
    </lineage>
</organism>
<sequence>MTTTDVIFPKRTVIDDGCDYTALILWRMNANARARTRSPYVPAPVPVQVVKPKLVSEPKVRTPKMKARKTHTGTVIRNAGRRQVRLSETATGWIAGPNEVYYKNTGARIGSPGRSRLLLDSIQQIGK</sequence>
<dbReference type="OrthoDB" id="6628457at2"/>
<protein>
    <submittedName>
        <fullName evidence="1">Uncharacterized protein</fullName>
    </submittedName>
</protein>
<dbReference type="AlphaFoldDB" id="A0A2U1UUT9"/>
<evidence type="ECO:0000313" key="2">
    <source>
        <dbReference type="EMBL" id="QCR05173.1"/>
    </source>
</evidence>
<name>A0A2U1UUT9_9GAMM</name>
<dbReference type="Proteomes" id="UP000295985">
    <property type="component" value="Unassembled WGS sequence"/>
</dbReference>
<evidence type="ECO:0000313" key="1">
    <source>
        <dbReference type="EMBL" id="PWC25423.1"/>
    </source>
</evidence>
<dbReference type="EMBL" id="CP034036">
    <property type="protein sequence ID" value="QCR05173.1"/>
    <property type="molecule type" value="Genomic_DNA"/>
</dbReference>
<dbReference type="EMBL" id="QDKK01000004">
    <property type="protein sequence ID" value="PWC25423.1"/>
    <property type="molecule type" value="Genomic_DNA"/>
</dbReference>
<reference evidence="2 4" key="2">
    <citation type="submission" date="2018-11" db="EMBL/GenBank/DDBJ databases">
        <title>Genome sequences of Brenneria nigrifluens and Brenneria rubrifaciens.</title>
        <authorList>
            <person name="Poret-Peterson A.T."/>
            <person name="McClean A.E."/>
            <person name="Kluepfel D.A."/>
        </authorList>
    </citation>
    <scope>NUCLEOTIDE SEQUENCE [LARGE SCALE GENOMIC DNA]</scope>
    <source>
        <strain evidence="2 4">ATCC 13028</strain>
    </source>
</reference>
<dbReference type="Proteomes" id="UP000303847">
    <property type="component" value="Chromosome"/>
</dbReference>